<protein>
    <submittedName>
        <fullName evidence="1">NAD(P)-binding protein</fullName>
    </submittedName>
</protein>
<evidence type="ECO:0000313" key="2">
    <source>
        <dbReference type="Proteomes" id="UP000799778"/>
    </source>
</evidence>
<sequence length="251" mass="27156">MPSWVIVGASRGIGYQYLKTLSADESNIVIGIVRNPDPTKQKVEKDGLRNVHIIAGDLNSHESLNAAAKATSSITNGVVDHLIINGAYLSFDGALENPTDFIGKEDMFRDSLNKAMETNTAGLLYAANAFLPLVEKSEIKKVIYISTGHAHPDAVSGAGFANFITYSLSKVAANFLILKYAEEFKNKGVIFLSLSPGWVLTQVDEEGNGRCNGPSPPEENVRKMIEVIDAATIADSGQFVSHNVGRPNDWF</sequence>
<dbReference type="InterPro" id="IPR002347">
    <property type="entry name" value="SDR_fam"/>
</dbReference>
<dbReference type="GO" id="GO:0016616">
    <property type="term" value="F:oxidoreductase activity, acting on the CH-OH group of donors, NAD or NADP as acceptor"/>
    <property type="evidence" value="ECO:0007669"/>
    <property type="project" value="TreeGrafter"/>
</dbReference>
<dbReference type="EMBL" id="ML978068">
    <property type="protein sequence ID" value="KAF2016980.1"/>
    <property type="molecule type" value="Genomic_DNA"/>
</dbReference>
<reference evidence="1" key="1">
    <citation type="journal article" date="2020" name="Stud. Mycol.">
        <title>101 Dothideomycetes genomes: a test case for predicting lifestyles and emergence of pathogens.</title>
        <authorList>
            <person name="Haridas S."/>
            <person name="Albert R."/>
            <person name="Binder M."/>
            <person name="Bloem J."/>
            <person name="Labutti K."/>
            <person name="Salamov A."/>
            <person name="Andreopoulos B."/>
            <person name="Baker S."/>
            <person name="Barry K."/>
            <person name="Bills G."/>
            <person name="Bluhm B."/>
            <person name="Cannon C."/>
            <person name="Castanera R."/>
            <person name="Culley D."/>
            <person name="Daum C."/>
            <person name="Ezra D."/>
            <person name="Gonzalez J."/>
            <person name="Henrissat B."/>
            <person name="Kuo A."/>
            <person name="Liang C."/>
            <person name="Lipzen A."/>
            <person name="Lutzoni F."/>
            <person name="Magnuson J."/>
            <person name="Mondo S."/>
            <person name="Nolan M."/>
            <person name="Ohm R."/>
            <person name="Pangilinan J."/>
            <person name="Park H.-J."/>
            <person name="Ramirez L."/>
            <person name="Alfaro M."/>
            <person name="Sun H."/>
            <person name="Tritt A."/>
            <person name="Yoshinaga Y."/>
            <person name="Zwiers L.-H."/>
            <person name="Turgeon B."/>
            <person name="Goodwin S."/>
            <person name="Spatafora J."/>
            <person name="Crous P."/>
            <person name="Grigoriev I."/>
        </authorList>
    </citation>
    <scope>NUCLEOTIDE SEQUENCE</scope>
    <source>
        <strain evidence="1">CBS 175.79</strain>
    </source>
</reference>
<dbReference type="InterPro" id="IPR036291">
    <property type="entry name" value="NAD(P)-bd_dom_sf"/>
</dbReference>
<dbReference type="SUPFAM" id="SSF51735">
    <property type="entry name" value="NAD(P)-binding Rossmann-fold domains"/>
    <property type="match status" value="1"/>
</dbReference>
<accession>A0A6A5XWH2</accession>
<dbReference type="PRINTS" id="PR00081">
    <property type="entry name" value="GDHRDH"/>
</dbReference>
<organism evidence="1 2">
    <name type="scientific">Aaosphaeria arxii CBS 175.79</name>
    <dbReference type="NCBI Taxonomy" id="1450172"/>
    <lineage>
        <taxon>Eukaryota</taxon>
        <taxon>Fungi</taxon>
        <taxon>Dikarya</taxon>
        <taxon>Ascomycota</taxon>
        <taxon>Pezizomycotina</taxon>
        <taxon>Dothideomycetes</taxon>
        <taxon>Pleosporomycetidae</taxon>
        <taxon>Pleosporales</taxon>
        <taxon>Pleosporales incertae sedis</taxon>
        <taxon>Aaosphaeria</taxon>
    </lineage>
</organism>
<dbReference type="Gene3D" id="3.40.50.720">
    <property type="entry name" value="NAD(P)-binding Rossmann-like Domain"/>
    <property type="match status" value="1"/>
</dbReference>
<dbReference type="GeneID" id="54280776"/>
<dbReference type="InterPro" id="IPR052184">
    <property type="entry name" value="SDR_enzymes"/>
</dbReference>
<dbReference type="Pfam" id="PF00106">
    <property type="entry name" value="adh_short"/>
    <property type="match status" value="1"/>
</dbReference>
<dbReference type="AlphaFoldDB" id="A0A6A5XWH2"/>
<proteinExistence type="predicted"/>
<dbReference type="Proteomes" id="UP000799778">
    <property type="component" value="Unassembled WGS sequence"/>
</dbReference>
<evidence type="ECO:0000313" key="1">
    <source>
        <dbReference type="EMBL" id="KAF2016980.1"/>
    </source>
</evidence>
<keyword evidence="2" id="KW-1185">Reference proteome</keyword>
<dbReference type="RefSeq" id="XP_033385319.1">
    <property type="nucleotide sequence ID" value="XM_033523379.1"/>
</dbReference>
<gene>
    <name evidence="1" type="ORF">BU24DRAFT_343669</name>
</gene>
<dbReference type="PANTHER" id="PTHR45458:SF3">
    <property type="entry name" value="CHAIN DEHYDROGENASE (ATSC), PUTATIVE-RELATED"/>
    <property type="match status" value="1"/>
</dbReference>
<dbReference type="PANTHER" id="PTHR45458">
    <property type="entry name" value="SHORT-CHAIN DEHYDROGENASE/REDUCTASE SDR"/>
    <property type="match status" value="1"/>
</dbReference>
<name>A0A6A5XWH2_9PLEO</name>
<dbReference type="OrthoDB" id="7289984at2759"/>